<proteinExistence type="predicted"/>
<feature type="region of interest" description="Disordered" evidence="1">
    <location>
        <begin position="15"/>
        <end position="60"/>
    </location>
</feature>
<keyword evidence="3" id="KW-0808">Transferase</keyword>
<feature type="domain" description="N-acetyltransferase" evidence="2">
    <location>
        <begin position="95"/>
        <end position="244"/>
    </location>
</feature>
<dbReference type="Gene3D" id="3.40.630.30">
    <property type="match status" value="1"/>
</dbReference>
<dbReference type="Proteomes" id="UP000438106">
    <property type="component" value="Unassembled WGS sequence"/>
</dbReference>
<accession>A0A7X3K3W4</accession>
<evidence type="ECO:0000256" key="1">
    <source>
        <dbReference type="SAM" id="MobiDB-lite"/>
    </source>
</evidence>
<dbReference type="EMBL" id="WQRF01000002">
    <property type="protein sequence ID" value="MVS99323.1"/>
    <property type="molecule type" value="Genomic_DNA"/>
</dbReference>
<dbReference type="InterPro" id="IPR051531">
    <property type="entry name" value="N-acetyltransferase"/>
</dbReference>
<reference evidence="3 4" key="1">
    <citation type="submission" date="2019-12" db="EMBL/GenBank/DDBJ databases">
        <title>Devosia maris sp. nov., isolated from the deep seawater.</title>
        <authorList>
            <person name="Liu Y."/>
        </authorList>
    </citation>
    <scope>NUCLEOTIDE SEQUENCE [LARGE SCALE GENOMIC DNA]</scope>
    <source>
        <strain evidence="3 4">L53-10-65</strain>
    </source>
</reference>
<dbReference type="Pfam" id="PF13302">
    <property type="entry name" value="Acetyltransf_3"/>
    <property type="match status" value="1"/>
</dbReference>
<dbReference type="PROSITE" id="PS51186">
    <property type="entry name" value="GNAT"/>
    <property type="match status" value="1"/>
</dbReference>
<dbReference type="GO" id="GO:0016747">
    <property type="term" value="F:acyltransferase activity, transferring groups other than amino-acyl groups"/>
    <property type="evidence" value="ECO:0007669"/>
    <property type="project" value="InterPro"/>
</dbReference>
<dbReference type="PANTHER" id="PTHR43792">
    <property type="entry name" value="GNAT FAMILY, PUTATIVE (AFU_ORTHOLOGUE AFUA_3G00765)-RELATED-RELATED"/>
    <property type="match status" value="1"/>
</dbReference>
<dbReference type="InterPro" id="IPR016181">
    <property type="entry name" value="Acyl_CoA_acyltransferase"/>
</dbReference>
<sequence length="246" mass="26666">MAPWRSAPARTIKYTYLSSRQRPPNNPAGLSNPPETRSPAPRLKRQADAKGNRSAGSPFSFPEHLPMTIVAQGLKDRLPATIRTARLVLATPTLAHVPDMAVLANNKAIHAMLSRLPHPYGENDGRLFIENIARGDSEFAWAIELDGAFIGTVGLHILPEKLPELGYWLGEPFWGHGFATEAAQAVVAAARAAGAAALRSRALKHNLASRNVLRKIGFIAIGEAIEPDHNLAGQAMALMQLEFDPR</sequence>
<gene>
    <name evidence="3" type="ORF">GO014_09850</name>
</gene>
<evidence type="ECO:0000313" key="4">
    <source>
        <dbReference type="Proteomes" id="UP000438106"/>
    </source>
</evidence>
<dbReference type="AlphaFoldDB" id="A0A7X3K3W4"/>
<organism evidence="3 4">
    <name type="scientific">Devosia marina</name>
    <dbReference type="NCBI Taxonomy" id="2683198"/>
    <lineage>
        <taxon>Bacteria</taxon>
        <taxon>Pseudomonadati</taxon>
        <taxon>Pseudomonadota</taxon>
        <taxon>Alphaproteobacteria</taxon>
        <taxon>Hyphomicrobiales</taxon>
        <taxon>Devosiaceae</taxon>
        <taxon>Devosia</taxon>
    </lineage>
</organism>
<dbReference type="InterPro" id="IPR000182">
    <property type="entry name" value="GNAT_dom"/>
</dbReference>
<protein>
    <submittedName>
        <fullName evidence="3">GNAT family N-acetyltransferase</fullName>
    </submittedName>
</protein>
<dbReference type="PANTHER" id="PTHR43792:SF16">
    <property type="entry name" value="N-ACETYLTRANSFERASE DOMAIN-CONTAINING PROTEIN"/>
    <property type="match status" value="1"/>
</dbReference>
<name>A0A7X3K3W4_9HYPH</name>
<evidence type="ECO:0000313" key="3">
    <source>
        <dbReference type="EMBL" id="MVS99323.1"/>
    </source>
</evidence>
<comment type="caution">
    <text evidence="3">The sequence shown here is derived from an EMBL/GenBank/DDBJ whole genome shotgun (WGS) entry which is preliminary data.</text>
</comment>
<dbReference type="SUPFAM" id="SSF55729">
    <property type="entry name" value="Acyl-CoA N-acyltransferases (Nat)"/>
    <property type="match status" value="1"/>
</dbReference>
<keyword evidence="4" id="KW-1185">Reference proteome</keyword>
<evidence type="ECO:0000259" key="2">
    <source>
        <dbReference type="PROSITE" id="PS51186"/>
    </source>
</evidence>